<dbReference type="PANTHER" id="PTHR12436:SF3">
    <property type="entry name" value="GERMINAL-CENTER ASSOCIATED NUCLEAR PROTEIN"/>
    <property type="match status" value="1"/>
</dbReference>
<feature type="region of interest" description="Disordered" evidence="1">
    <location>
        <begin position="683"/>
        <end position="729"/>
    </location>
</feature>
<feature type="compositionally biased region" description="Low complexity" evidence="1">
    <location>
        <begin position="705"/>
        <end position="719"/>
    </location>
</feature>
<organism evidence="3 4">
    <name type="scientific">Dioszegia hungarica</name>
    <dbReference type="NCBI Taxonomy" id="4972"/>
    <lineage>
        <taxon>Eukaryota</taxon>
        <taxon>Fungi</taxon>
        <taxon>Dikarya</taxon>
        <taxon>Basidiomycota</taxon>
        <taxon>Agaricomycotina</taxon>
        <taxon>Tremellomycetes</taxon>
        <taxon>Tremellales</taxon>
        <taxon>Bulleribasidiaceae</taxon>
        <taxon>Dioszegia</taxon>
    </lineage>
</organism>
<feature type="compositionally biased region" description="Pro residues" evidence="1">
    <location>
        <begin position="593"/>
        <end position="605"/>
    </location>
</feature>
<keyword evidence="4" id="KW-1185">Reference proteome</keyword>
<sequence length="1396" mass="151633">MVAIGALDSGNPDGEDESKKADRLAARAARFNKQLVGNRHKELEEARIRERKGFEQQGLIRAGKTELGEAVDMRGTCEKMCSEYEAEFREFTGEVHPLEARPDDRRRIDHLKAVAAYTRSDAGAGHGEAAKLPSDLRTPSTLIKTLDYLFSTILPSQPTMPAPARPTPRTALGYTAGFIRDRTRAIRKEFAMQSSWGQMEAIESFERIARWHILCLRELQEETGMNTDMHIDSAELGRCFTSLRQHYNDRREESGIDMPCPNEPEFRAYMLIFDLTQKAVAISTAEIPSVILDHPNVQLAWQIRRAAQRNFDSQKEGSKQNAELGANIITSFVKLLKQASAPYLLSCLVEVRLREMRRSALRALQRSYPRVKAEAIRRNAEGEIVEKRMIVTSALATILGCEEKETEGSAWDDVEQTGETPEAEALEIAARFDLEVFFEDGQPLGVLINLGSSFDDNKDAPYTRRWKIITDKRQNITYSDIINAKAGVLAEGTPQPIRVAPTSSFRPSSIPVPFRPSIPAATLKPPAVPAPSQAQAAPFSFSFGGNGPPKPVSQYVPPQAPPISTPSLPPAGPATSSSVPAFTFGKPADSKPAPAPEVVPVPEAPRPAKRTTFSFAAPAPVAPNPVPVAEAGPAAPAAPAPFSFGAPAVAGPSKRSKSPSPPASASPAEVLARPSFFGTPAVAGPSTPAAAPLPTTPVAIPPSPVAQSPLSSSVAAPSPRKSSVRSLTRSIARAPLSPESHAPRPNQRAAIHPLASSLIDELLLSLIAEITPDLTRTVKSQIAAREYTARKAARRQTISDWSAGILDTMLQDVGEEIAKEAYIHQSHQRGKVRQTAKHWREWTKEREETRETAVRDRRDVWEKLRDMGLGGAEEGGGSLIRGESVGVAGSERLEEMQVDMSLHEAERLKEHFYSPASFIHTIARQISPILASSPDTSTPKFQVLLSTSADSASPPPPAASKWLVDKVTPKIDGGAWWFCEGVNYATEVKSRYDELESRKLGRVGMVLVEVPMSSALNKERETNSAAVQDRLGAILDLAQASGTAYNAPVILLTWQEETLEEISERLSLADYLRRFEHIRVMCLSQVEDLDTRFAEAVRGVVPADMKRDQLLLRMGDAAAAIMPFWQRQLDSSSILLRDNSHNAKLALTAFKLGIESLNVLSDSILAWVKRASGGKNGDFDPVILPSFEDSPSDDIQSAVGSIEQYLENELFAGLQDVQLVGSSLYSASTRNEALPVAQLLAAIAAFTLGELSHLSLPLDIYGTPSYISTRHADFIGTITSTYKKSAESAITHLGSLIVLPSSPNSGSTDRTSSTVGSNIRKRPAEDEDLSPTSPGKKEKRKESKVKKNMRLLRAIRAVEGSIGEMVDGEMGDVGDGNEGSEGKGGGREREVLGVSF</sequence>
<dbReference type="Pfam" id="PF03399">
    <property type="entry name" value="SAC3_GANP"/>
    <property type="match status" value="1"/>
</dbReference>
<feature type="region of interest" description="Disordered" evidence="1">
    <location>
        <begin position="648"/>
        <end position="669"/>
    </location>
</feature>
<feature type="region of interest" description="Disordered" evidence="1">
    <location>
        <begin position="1"/>
        <end position="20"/>
    </location>
</feature>
<dbReference type="Proteomes" id="UP001164286">
    <property type="component" value="Unassembled WGS sequence"/>
</dbReference>
<comment type="caution">
    <text evidence="3">The sequence shown here is derived from an EMBL/GenBank/DDBJ whole genome shotgun (WGS) entry which is preliminary data.</text>
</comment>
<accession>A0AA38LW58</accession>
<gene>
    <name evidence="3" type="ORF">MKK02DRAFT_43196</name>
</gene>
<dbReference type="GeneID" id="77731519"/>
<dbReference type="InterPro" id="IPR005062">
    <property type="entry name" value="SAC3/GANP/THP3_conserved"/>
</dbReference>
<name>A0AA38LW58_9TREE</name>
<dbReference type="PANTHER" id="PTHR12436">
    <property type="entry name" value="80 KDA MCM3-ASSOCIATED PROTEIN"/>
    <property type="match status" value="1"/>
</dbReference>
<evidence type="ECO:0000256" key="1">
    <source>
        <dbReference type="SAM" id="MobiDB-lite"/>
    </source>
</evidence>
<feature type="compositionally biased region" description="Low complexity" evidence="1">
    <location>
        <begin position="683"/>
        <end position="698"/>
    </location>
</feature>
<dbReference type="GO" id="GO:0005737">
    <property type="term" value="C:cytoplasm"/>
    <property type="evidence" value="ECO:0007669"/>
    <property type="project" value="TreeGrafter"/>
</dbReference>
<feature type="compositionally biased region" description="Polar residues" evidence="1">
    <location>
        <begin position="720"/>
        <end position="729"/>
    </location>
</feature>
<dbReference type="InterPro" id="IPR045107">
    <property type="entry name" value="SAC3/GANP/THP3"/>
</dbReference>
<feature type="compositionally biased region" description="Polar residues" evidence="1">
    <location>
        <begin position="1301"/>
        <end position="1317"/>
    </location>
</feature>
<proteinExistence type="predicted"/>
<feature type="region of interest" description="Disordered" evidence="1">
    <location>
        <begin position="1366"/>
        <end position="1396"/>
    </location>
</feature>
<feature type="region of interest" description="Disordered" evidence="1">
    <location>
        <begin position="538"/>
        <end position="605"/>
    </location>
</feature>
<evidence type="ECO:0000313" key="4">
    <source>
        <dbReference type="Proteomes" id="UP001164286"/>
    </source>
</evidence>
<feature type="compositionally biased region" description="Pro residues" evidence="1">
    <location>
        <begin position="558"/>
        <end position="572"/>
    </location>
</feature>
<dbReference type="Gene3D" id="1.25.40.990">
    <property type="match status" value="1"/>
</dbReference>
<evidence type="ECO:0000313" key="3">
    <source>
        <dbReference type="EMBL" id="KAI9637273.1"/>
    </source>
</evidence>
<dbReference type="GO" id="GO:0006406">
    <property type="term" value="P:mRNA export from nucleus"/>
    <property type="evidence" value="ECO:0007669"/>
    <property type="project" value="TreeGrafter"/>
</dbReference>
<feature type="compositionally biased region" description="Basic and acidic residues" evidence="1">
    <location>
        <begin position="1380"/>
        <end position="1396"/>
    </location>
</feature>
<feature type="region of interest" description="Disordered" evidence="1">
    <location>
        <begin position="1300"/>
        <end position="1348"/>
    </location>
</feature>
<reference evidence="3" key="1">
    <citation type="journal article" date="2022" name="G3 (Bethesda)">
        <title>High quality genome of the basidiomycete yeast Dioszegia hungarica PDD-24b-2 isolated from cloud water.</title>
        <authorList>
            <person name="Jarrige D."/>
            <person name="Haridas S."/>
            <person name="Bleykasten-Grosshans C."/>
            <person name="Joly M."/>
            <person name="Nadalig T."/>
            <person name="Sancelme M."/>
            <person name="Vuilleumier S."/>
            <person name="Grigoriev I.V."/>
            <person name="Amato P."/>
            <person name="Bringel F."/>
        </authorList>
    </citation>
    <scope>NUCLEOTIDE SEQUENCE</scope>
    <source>
        <strain evidence="3">PDD-24b-2</strain>
    </source>
</reference>
<evidence type="ECO:0000259" key="2">
    <source>
        <dbReference type="Pfam" id="PF03399"/>
    </source>
</evidence>
<feature type="domain" description="SAC3/GANP/THP3 conserved" evidence="2">
    <location>
        <begin position="80"/>
        <end position="374"/>
    </location>
</feature>
<dbReference type="EMBL" id="JAKWFO010000004">
    <property type="protein sequence ID" value="KAI9637273.1"/>
    <property type="molecule type" value="Genomic_DNA"/>
</dbReference>
<dbReference type="GO" id="GO:0070390">
    <property type="term" value="C:transcription export complex 2"/>
    <property type="evidence" value="ECO:0007669"/>
    <property type="project" value="TreeGrafter"/>
</dbReference>
<protein>
    <submittedName>
        <fullName evidence="3">SAC3/GANP/Nin1/mts3/eIF-3 p25 family-domain-containing protein</fullName>
    </submittedName>
</protein>
<dbReference type="RefSeq" id="XP_052947050.1">
    <property type="nucleotide sequence ID" value="XM_053092314.1"/>
</dbReference>
<feature type="compositionally biased region" description="Basic residues" evidence="1">
    <location>
        <begin position="1337"/>
        <end position="1348"/>
    </location>
</feature>